<reference evidence="2 3" key="1">
    <citation type="journal article" date="2015" name="Genome Announc.">
        <title>Expanding the biotechnology potential of lactobacilli through comparative genomics of 213 strains and associated genera.</title>
        <authorList>
            <person name="Sun Z."/>
            <person name="Harris H.M."/>
            <person name="McCann A."/>
            <person name="Guo C."/>
            <person name="Argimon S."/>
            <person name="Zhang W."/>
            <person name="Yang X."/>
            <person name="Jeffery I.B."/>
            <person name="Cooney J.C."/>
            <person name="Kagawa T.F."/>
            <person name="Liu W."/>
            <person name="Song Y."/>
            <person name="Salvetti E."/>
            <person name="Wrobel A."/>
            <person name="Rasinkangas P."/>
            <person name="Parkhill J."/>
            <person name="Rea M.C."/>
            <person name="O'Sullivan O."/>
            <person name="Ritari J."/>
            <person name="Douillard F.P."/>
            <person name="Paul Ross R."/>
            <person name="Yang R."/>
            <person name="Briner A.E."/>
            <person name="Felis G.E."/>
            <person name="de Vos W.M."/>
            <person name="Barrangou R."/>
            <person name="Klaenhammer T.R."/>
            <person name="Caufield P.W."/>
            <person name="Cui Y."/>
            <person name="Zhang H."/>
            <person name="O'Toole P.W."/>
        </authorList>
    </citation>
    <scope>NUCLEOTIDE SEQUENCE [LARGE SCALE GENOMIC DNA]</scope>
    <source>
        <strain evidence="2 3">DSM 15354</strain>
    </source>
</reference>
<gene>
    <name evidence="2" type="ORF">FC23_GL000403</name>
</gene>
<evidence type="ECO:0000313" key="2">
    <source>
        <dbReference type="EMBL" id="KRL62027.1"/>
    </source>
</evidence>
<organism evidence="2 3">
    <name type="scientific">Lactobacillus psittaci DSM 15354</name>
    <dbReference type="NCBI Taxonomy" id="1122152"/>
    <lineage>
        <taxon>Bacteria</taxon>
        <taxon>Bacillati</taxon>
        <taxon>Bacillota</taxon>
        <taxon>Bacilli</taxon>
        <taxon>Lactobacillales</taxon>
        <taxon>Lactobacillaceae</taxon>
        <taxon>Lactobacillus</taxon>
    </lineage>
</organism>
<dbReference type="PROSITE" id="PS50164">
    <property type="entry name" value="GIY_YIG"/>
    <property type="match status" value="1"/>
</dbReference>
<dbReference type="PATRIC" id="fig|1122152.4.peg.409"/>
<dbReference type="RefSeq" id="WP_027825260.1">
    <property type="nucleotide sequence ID" value="NZ_AUEI01000013.1"/>
</dbReference>
<evidence type="ECO:0000259" key="1">
    <source>
        <dbReference type="PROSITE" id="PS50164"/>
    </source>
</evidence>
<protein>
    <recommendedName>
        <fullName evidence="1">GIY-YIG domain-containing protein</fullName>
    </recommendedName>
</protein>
<evidence type="ECO:0000313" key="3">
    <source>
        <dbReference type="Proteomes" id="UP000051931"/>
    </source>
</evidence>
<feature type="domain" description="GIY-YIG" evidence="1">
    <location>
        <begin position="41"/>
        <end position="134"/>
    </location>
</feature>
<dbReference type="Pfam" id="PF01541">
    <property type="entry name" value="GIY-YIG"/>
    <property type="match status" value="1"/>
</dbReference>
<dbReference type="InterPro" id="IPR027417">
    <property type="entry name" value="P-loop_NTPase"/>
</dbReference>
<dbReference type="InterPro" id="IPR000305">
    <property type="entry name" value="GIY-YIG_endonuc"/>
</dbReference>
<dbReference type="EMBL" id="AZFB01000014">
    <property type="protein sequence ID" value="KRL62027.1"/>
    <property type="molecule type" value="Genomic_DNA"/>
</dbReference>
<dbReference type="STRING" id="1122152.GCA_000425905_01314"/>
<dbReference type="Proteomes" id="UP000051931">
    <property type="component" value="Unassembled WGS sequence"/>
</dbReference>
<dbReference type="CDD" id="cd10439">
    <property type="entry name" value="GIY-YIG_COG3410"/>
    <property type="match status" value="1"/>
</dbReference>
<dbReference type="OrthoDB" id="3193269at2"/>
<dbReference type="Gene3D" id="3.40.50.300">
    <property type="entry name" value="P-loop containing nucleotide triphosphate hydrolases"/>
    <property type="match status" value="1"/>
</dbReference>
<comment type="caution">
    <text evidence="2">The sequence shown here is derived from an EMBL/GenBank/DDBJ whole genome shotgun (WGS) entry which is preliminary data.</text>
</comment>
<keyword evidence="3" id="KW-1185">Reference proteome</keyword>
<dbReference type="InterPro" id="IPR018647">
    <property type="entry name" value="SLFN_3-like_DNA/RNA_helicase"/>
</dbReference>
<dbReference type="eggNOG" id="COG3410">
    <property type="taxonomic scope" value="Bacteria"/>
</dbReference>
<dbReference type="SUPFAM" id="SSF52540">
    <property type="entry name" value="P-loop containing nucleoside triphosphate hydrolases"/>
    <property type="match status" value="1"/>
</dbReference>
<name>A0A0R1S976_9LACO</name>
<dbReference type="Pfam" id="PF09848">
    <property type="entry name" value="SLFN-g3_helicase"/>
    <property type="match status" value="1"/>
</dbReference>
<dbReference type="AlphaFoldDB" id="A0A0R1S976"/>
<proteinExistence type="predicted"/>
<accession>A0A0R1S976</accession>
<sequence>MKTDSIKSPIIYETNYNKQTSLSLEKDISESGISNPHLLIEYPTVYVIDTPNNRNKKYTVYVGETTNIQRRTQEHIASNRIDWESLKNKSDVHMYVIGHEHFNKSLTLDIENRLMQYLSGVDAVSHLNNRRYNEQNEYYTVNEFPIIFQKIWEKLHRKNKDLFPSKALIENSALFKASPFNKLTKEQLLAKQHILAKVDKALDKNLKHNEAGTLVLVEGNAGSGKTVLMSNLFYDLYNHGNELKKLHKDNEPFKIKLMVNHKEQFKVYSQIASKLLLDEHDKDIVLKPTTFINKIKPNDKVDVAIIDEAHLLLTQQSQAYYGHGDKELLDIIKRAKVILAVYDPLQVLQTTSVWTEKEFQELESLAGKDNIIHLKNQMRIDASEETINWIRNFIDSGIINKIPNDQKYSLKIFDNPQKMEEKIREKASDKSQGLSRMVATFDWKYSRNSPKDHQYWEVREGNWSMPWNLQLPHKKGNSVNYKNLAWAEQDHTINEIGSTYTIQGFDLNYVGVILGPSIKYRNGKVIIDPSESANTKAIQKRNSQTSYAMKLLRNELNVLLTRGVHGLYIHAVDKELQAALEQAVK</sequence>